<keyword evidence="1" id="KW-0175">Coiled coil</keyword>
<reference evidence="4 6" key="3">
    <citation type="submission" date="2016-11" db="EMBL/GenBank/DDBJ databases">
        <title>Whole genomes of Flavobacteriaceae.</title>
        <authorList>
            <person name="Stine C."/>
            <person name="Li C."/>
            <person name="Tadesse D."/>
        </authorList>
    </citation>
    <scope>NUCLEOTIDE SEQUENCE [LARGE SCALE GENOMIC DNA]</scope>
    <source>
        <strain evidence="4 6">ATCC BAA-2541</strain>
    </source>
</reference>
<dbReference type="Proteomes" id="UP000180252">
    <property type="component" value="Unassembled WGS sequence"/>
</dbReference>
<evidence type="ECO:0000313" key="6">
    <source>
        <dbReference type="Proteomes" id="UP000198319"/>
    </source>
</evidence>
<comment type="caution">
    <text evidence="3">The sequence shown here is derived from an EMBL/GenBank/DDBJ whole genome shotgun (WGS) entry which is preliminary data.</text>
</comment>
<keyword evidence="6" id="KW-1185">Reference proteome</keyword>
<keyword evidence="2" id="KW-0732">Signal</keyword>
<feature type="signal peptide" evidence="2">
    <location>
        <begin position="1"/>
        <end position="20"/>
    </location>
</feature>
<organism evidence="3 5">
    <name type="scientific">Flavobacterium tructae</name>
    <dbReference type="NCBI Taxonomy" id="1114873"/>
    <lineage>
        <taxon>Bacteria</taxon>
        <taxon>Pseudomonadati</taxon>
        <taxon>Bacteroidota</taxon>
        <taxon>Flavobacteriia</taxon>
        <taxon>Flavobacteriales</taxon>
        <taxon>Flavobacteriaceae</taxon>
        <taxon>Flavobacterium</taxon>
    </lineage>
</organism>
<name>A0A1S1J7A7_9FLAO</name>
<dbReference type="EMBL" id="MUHG01000023">
    <property type="protein sequence ID" value="OXB18329.1"/>
    <property type="molecule type" value="Genomic_DNA"/>
</dbReference>
<dbReference type="RefSeq" id="WP_070906948.1">
    <property type="nucleotide sequence ID" value="NZ_MIKE01000022.1"/>
</dbReference>
<dbReference type="EMBL" id="MIKE01000022">
    <property type="protein sequence ID" value="OHT45670.1"/>
    <property type="molecule type" value="Genomic_DNA"/>
</dbReference>
<dbReference type="STRING" id="1278819.BHE19_07505"/>
<sequence>MKKHFLTSLALFSFILTANAQWSGTTFIYTDLSVGIGTSSVTSPLTISKPTWNLIPTVEIKHISGNFGCDGCLNVAQKISVLDDQGINKSNIGLWVTAKNAANNYAAIFENGYVGIGTTTPTAKLHINNGANTDAAVLATSSEDNKLVVSSGVTQPINVPTFTITQEFANNRNNGYISFHRGHSVHGGFLTFGASGKERLRIDSDGNIGIGIASPLYKLDVCGTIRAREVKVDLQGTCIPDFVFKKEYKLMTLNELEKFVTTNHHLPEIAPEKEMLENGLNMKDFQMKLLQKMEEMTLYIIDQNKKNEKQEQEIKLLKAEIKKIKSAKK</sequence>
<reference evidence="5" key="2">
    <citation type="submission" date="2016-09" db="EMBL/GenBank/DDBJ databases">
        <authorList>
            <person name="Chen S."/>
            <person name="Walker E."/>
        </authorList>
    </citation>
    <scope>NUCLEOTIDE SEQUENCE [LARGE SCALE GENOMIC DNA]</scope>
    <source>
        <strain evidence="5">MSU</strain>
    </source>
</reference>
<evidence type="ECO:0008006" key="7">
    <source>
        <dbReference type="Google" id="ProtNLM"/>
    </source>
</evidence>
<gene>
    <name evidence="4" type="ORF">B0A71_15530</name>
    <name evidence="3" type="ORF">BHE19_07505</name>
</gene>
<evidence type="ECO:0000313" key="3">
    <source>
        <dbReference type="EMBL" id="OHT45670.1"/>
    </source>
</evidence>
<accession>A0A1S1J7A7</accession>
<dbReference type="OrthoDB" id="1247310at2"/>
<proteinExistence type="predicted"/>
<evidence type="ECO:0000313" key="5">
    <source>
        <dbReference type="Proteomes" id="UP000180252"/>
    </source>
</evidence>
<reference evidence="3" key="1">
    <citation type="submission" date="2016-09" db="EMBL/GenBank/DDBJ databases">
        <authorList>
            <person name="Capua I."/>
            <person name="De Benedictis P."/>
            <person name="Joannis T."/>
            <person name="Lombin L.H."/>
            <person name="Cattoli G."/>
        </authorList>
    </citation>
    <scope>NUCLEOTIDE SEQUENCE [LARGE SCALE GENOMIC DNA]</scope>
    <source>
        <strain evidence="3">MSU</strain>
    </source>
</reference>
<feature type="chain" id="PRO_5010298407" description="Cell wall anchor protein" evidence="2">
    <location>
        <begin position="21"/>
        <end position="329"/>
    </location>
</feature>
<feature type="coiled-coil region" evidence="1">
    <location>
        <begin position="300"/>
        <end position="327"/>
    </location>
</feature>
<protein>
    <recommendedName>
        <fullName evidence="7">Cell wall anchor protein</fullName>
    </recommendedName>
</protein>
<dbReference type="Proteomes" id="UP000198319">
    <property type="component" value="Unassembled WGS sequence"/>
</dbReference>
<evidence type="ECO:0000256" key="1">
    <source>
        <dbReference type="SAM" id="Coils"/>
    </source>
</evidence>
<dbReference type="AlphaFoldDB" id="A0A1S1J7A7"/>
<evidence type="ECO:0000256" key="2">
    <source>
        <dbReference type="SAM" id="SignalP"/>
    </source>
</evidence>
<evidence type="ECO:0000313" key="4">
    <source>
        <dbReference type="EMBL" id="OXB18329.1"/>
    </source>
</evidence>